<dbReference type="PANTHER" id="PTHR37943">
    <property type="entry name" value="PROTEIN VES"/>
    <property type="match status" value="1"/>
</dbReference>
<dbReference type="RefSeq" id="WP_376841977.1">
    <property type="nucleotide sequence ID" value="NZ_JBHMAU010000133.1"/>
</dbReference>
<dbReference type="EMBL" id="JBHMAU010000133">
    <property type="protein sequence ID" value="MFB9777965.1"/>
    <property type="molecule type" value="Genomic_DNA"/>
</dbReference>
<accession>A0ABV5X690</accession>
<evidence type="ECO:0000313" key="1">
    <source>
        <dbReference type="EMBL" id="MFB9777965.1"/>
    </source>
</evidence>
<name>A0ABV5X690_9MICO</name>
<protein>
    <submittedName>
        <fullName evidence="1">HutD family protein</fullName>
    </submittedName>
</protein>
<keyword evidence="2" id="KW-1185">Reference proteome</keyword>
<dbReference type="SUPFAM" id="SSF51182">
    <property type="entry name" value="RmlC-like cupins"/>
    <property type="match status" value="1"/>
</dbReference>
<dbReference type="InterPro" id="IPR011051">
    <property type="entry name" value="RmlC_Cupin_sf"/>
</dbReference>
<dbReference type="InterPro" id="IPR014710">
    <property type="entry name" value="RmlC-like_jellyroll"/>
</dbReference>
<dbReference type="Pfam" id="PF05962">
    <property type="entry name" value="HutD"/>
    <property type="match status" value="1"/>
</dbReference>
<dbReference type="Proteomes" id="UP001589707">
    <property type="component" value="Unassembled WGS sequence"/>
</dbReference>
<evidence type="ECO:0000313" key="2">
    <source>
        <dbReference type="Proteomes" id="UP001589707"/>
    </source>
</evidence>
<comment type="caution">
    <text evidence="1">The sequence shown here is derived from an EMBL/GenBank/DDBJ whole genome shotgun (WGS) entry which is preliminary data.</text>
</comment>
<reference evidence="1 2" key="1">
    <citation type="submission" date="2024-09" db="EMBL/GenBank/DDBJ databases">
        <authorList>
            <person name="Sun Q."/>
            <person name="Mori K."/>
        </authorList>
    </citation>
    <scope>NUCLEOTIDE SEQUENCE [LARGE SCALE GENOMIC DNA]</scope>
    <source>
        <strain evidence="1 2">JCM 11683</strain>
    </source>
</reference>
<proteinExistence type="predicted"/>
<dbReference type="Gene3D" id="2.60.120.10">
    <property type="entry name" value="Jelly Rolls"/>
    <property type="match status" value="1"/>
</dbReference>
<sequence>MTSALRPIASAAELPSVPWANGAGSTIELVSLDASAQLTPDLPRWRASIATLEQPAEFSALPGVRRIFRPIGSDLVLLIDGTRHTVADGQACLFDGASMTGLVELDRPCRAVNLMIAAPEAPVAAAEVVVAGSSSAPEPVVDGTFALTLGDSHLGPGFTLLRTDEPAPGGMSEHAGVPVLRF</sequence>
<gene>
    <name evidence="1" type="ORF">ACFFN1_16430</name>
</gene>
<dbReference type="PANTHER" id="PTHR37943:SF1">
    <property type="entry name" value="PROTEIN VES"/>
    <property type="match status" value="1"/>
</dbReference>
<organism evidence="1 2">
    <name type="scientific">Brevibacterium otitidis</name>
    <dbReference type="NCBI Taxonomy" id="53364"/>
    <lineage>
        <taxon>Bacteria</taxon>
        <taxon>Bacillati</taxon>
        <taxon>Actinomycetota</taxon>
        <taxon>Actinomycetes</taxon>
        <taxon>Micrococcales</taxon>
        <taxon>Brevibacteriaceae</taxon>
        <taxon>Brevibacterium</taxon>
    </lineage>
</organism>
<dbReference type="InterPro" id="IPR010282">
    <property type="entry name" value="Uncharacterised_HutD/Ves"/>
</dbReference>